<dbReference type="EMBL" id="MN738809">
    <property type="protein sequence ID" value="QHS84563.1"/>
    <property type="molecule type" value="Genomic_DNA"/>
</dbReference>
<sequence>MYELIDYIRVNYINITFGVVIIFCILVLISMLNINFDKSVKKSISKIVTIETMDQNNNIFDANFCKNNIDTGKDNSEMCKTLDKETCNTTSCCIFTDKNECISGDKHGPEFVDDNLQFYHHKDICYDSMGKCPS</sequence>
<organism evidence="2">
    <name type="scientific">viral metagenome</name>
    <dbReference type="NCBI Taxonomy" id="1070528"/>
    <lineage>
        <taxon>unclassified sequences</taxon>
        <taxon>metagenomes</taxon>
        <taxon>organismal metagenomes</taxon>
    </lineage>
</organism>
<keyword evidence="1" id="KW-0812">Transmembrane</keyword>
<dbReference type="AlphaFoldDB" id="A0A6C0AYL8"/>
<keyword evidence="1" id="KW-0472">Membrane</keyword>
<evidence type="ECO:0000313" key="2">
    <source>
        <dbReference type="EMBL" id="QHS84563.1"/>
    </source>
</evidence>
<feature type="transmembrane region" description="Helical" evidence="1">
    <location>
        <begin position="12"/>
        <end position="36"/>
    </location>
</feature>
<name>A0A6C0AYL8_9ZZZZ</name>
<reference evidence="2" key="1">
    <citation type="journal article" date="2020" name="Nature">
        <title>Giant virus diversity and host interactions through global metagenomics.</title>
        <authorList>
            <person name="Schulz F."/>
            <person name="Roux S."/>
            <person name="Paez-Espino D."/>
            <person name="Jungbluth S."/>
            <person name="Walsh D.A."/>
            <person name="Denef V.J."/>
            <person name="McMahon K.D."/>
            <person name="Konstantinidis K.T."/>
            <person name="Eloe-Fadrosh E.A."/>
            <person name="Kyrpides N.C."/>
            <person name="Woyke T."/>
        </authorList>
    </citation>
    <scope>NUCLEOTIDE SEQUENCE</scope>
    <source>
        <strain evidence="2">GVMAG-S-ERX556022-25</strain>
    </source>
</reference>
<accession>A0A6C0AYL8</accession>
<keyword evidence="1" id="KW-1133">Transmembrane helix</keyword>
<protein>
    <submittedName>
        <fullName evidence="2">Uncharacterized protein</fullName>
    </submittedName>
</protein>
<proteinExistence type="predicted"/>
<evidence type="ECO:0000256" key="1">
    <source>
        <dbReference type="SAM" id="Phobius"/>
    </source>
</evidence>